<reference evidence="2" key="3">
    <citation type="submission" date="2016-02" db="EMBL/GenBank/DDBJ databases">
        <title>Draft genome of pathogenic Streptomyces sp. in Japan.</title>
        <authorList>
            <person name="Tomihama T."/>
            <person name="Ikenaga M."/>
            <person name="Sakai M."/>
            <person name="Okubo T."/>
            <person name="Ikeda S."/>
        </authorList>
    </citation>
    <scope>NUCLEOTIDE SEQUENCE [LARGE SCALE GENOMIC DNA]</scope>
    <source>
        <strain evidence="2">S58</strain>
    </source>
</reference>
<dbReference type="AlphaFoldDB" id="A0A100JW79"/>
<sequence length="63" mass="6751">MGFNNAGSLAVAARLASRTPVFKTVVGVNIGKTKVVPEEEAAGVGVRRRVRVRWGFSRSSPRP</sequence>
<dbReference type="InterPro" id="IPR013785">
    <property type="entry name" value="Aldolase_TIM"/>
</dbReference>
<dbReference type="Gene3D" id="3.20.20.70">
    <property type="entry name" value="Aldolase class I"/>
    <property type="match status" value="1"/>
</dbReference>
<evidence type="ECO:0000313" key="1">
    <source>
        <dbReference type="EMBL" id="GAQ66825.1"/>
    </source>
</evidence>
<proteinExistence type="predicted"/>
<reference evidence="1 2" key="2">
    <citation type="journal article" date="2016" name="Genome Announc.">
        <title>Draft Genome Sequences of Streptomyces scabiei S58, Streptomyces turgidiscabies T45, and Streptomyces acidiscabies a10, the Pathogens of Potato Common Scab, Isolated in Japan.</title>
        <authorList>
            <person name="Tomihama T."/>
            <person name="Nishi Y."/>
            <person name="Sakai M."/>
            <person name="Ikenaga M."/>
            <person name="Okubo T."/>
            <person name="Ikeda S."/>
        </authorList>
    </citation>
    <scope>NUCLEOTIDE SEQUENCE [LARGE SCALE GENOMIC DNA]</scope>
    <source>
        <strain evidence="1 2">S58</strain>
    </source>
</reference>
<reference evidence="2" key="1">
    <citation type="submission" date="2015-11" db="EMBL/GenBank/DDBJ databases">
        <authorList>
            <consortium name="Cross-ministerial Strategic Innovation Promotion Program (SIP) consortium"/>
            <person name="Tomihama T."/>
            <person name="Ikenaga M."/>
            <person name="Sakai M."/>
            <person name="Okubo T."/>
            <person name="Ikeda S."/>
        </authorList>
    </citation>
    <scope>NUCLEOTIDE SEQUENCE [LARGE SCALE GENOMIC DNA]</scope>
    <source>
        <strain evidence="2">S58</strain>
    </source>
</reference>
<accession>A0A100JW79</accession>
<protein>
    <submittedName>
        <fullName evidence="1">Dihydroorotate dehydrogenase 2</fullName>
    </submittedName>
</protein>
<dbReference type="Proteomes" id="UP000067448">
    <property type="component" value="Unassembled WGS sequence"/>
</dbReference>
<name>A0A100JW79_STRSC</name>
<evidence type="ECO:0000313" key="2">
    <source>
        <dbReference type="Proteomes" id="UP000067448"/>
    </source>
</evidence>
<organism evidence="1 2">
    <name type="scientific">Streptomyces scabiei</name>
    <dbReference type="NCBI Taxonomy" id="1930"/>
    <lineage>
        <taxon>Bacteria</taxon>
        <taxon>Bacillati</taxon>
        <taxon>Actinomycetota</taxon>
        <taxon>Actinomycetes</taxon>
        <taxon>Kitasatosporales</taxon>
        <taxon>Streptomycetaceae</taxon>
        <taxon>Streptomyces</taxon>
    </lineage>
</organism>
<gene>
    <name evidence="1" type="ORF">SsS58_07264</name>
</gene>
<dbReference type="EMBL" id="BCMM01000046">
    <property type="protein sequence ID" value="GAQ66825.1"/>
    <property type="molecule type" value="Genomic_DNA"/>
</dbReference>
<comment type="caution">
    <text evidence="1">The sequence shown here is derived from an EMBL/GenBank/DDBJ whole genome shotgun (WGS) entry which is preliminary data.</text>
</comment>